<organism evidence="8">
    <name type="scientific">Drosophila rhopaloa</name>
    <name type="common">Fruit fly</name>
    <dbReference type="NCBI Taxonomy" id="1041015"/>
    <lineage>
        <taxon>Eukaryota</taxon>
        <taxon>Metazoa</taxon>
        <taxon>Ecdysozoa</taxon>
        <taxon>Arthropoda</taxon>
        <taxon>Hexapoda</taxon>
        <taxon>Insecta</taxon>
        <taxon>Pterygota</taxon>
        <taxon>Neoptera</taxon>
        <taxon>Endopterygota</taxon>
        <taxon>Diptera</taxon>
        <taxon>Brachycera</taxon>
        <taxon>Muscomorpha</taxon>
        <taxon>Ephydroidea</taxon>
        <taxon>Drosophilidae</taxon>
        <taxon>Drosophila</taxon>
        <taxon>Sophophora</taxon>
    </lineage>
</organism>
<feature type="chain" id="PRO_5044647213" evidence="3">
    <location>
        <begin position="19"/>
        <end position="275"/>
    </location>
</feature>
<evidence type="ECO:0000313" key="8">
    <source>
        <dbReference type="RefSeq" id="XP_016974746.1"/>
    </source>
</evidence>
<feature type="signal peptide" evidence="3">
    <location>
        <begin position="1"/>
        <end position="18"/>
    </location>
</feature>
<evidence type="ECO:0000259" key="4">
    <source>
        <dbReference type="SMART" id="SM00198"/>
    </source>
</evidence>
<reference evidence="7 8" key="2">
    <citation type="submission" date="2025-04" db="UniProtKB">
        <authorList>
            <consortium name="RefSeq"/>
        </authorList>
    </citation>
    <scope>IDENTIFICATION</scope>
</reference>
<dbReference type="SMART" id="SM00198">
    <property type="entry name" value="SCP"/>
    <property type="match status" value="1"/>
</dbReference>
<evidence type="ECO:0000313" key="7">
    <source>
        <dbReference type="RefSeq" id="XP_016974745.1"/>
    </source>
</evidence>
<accession>A0A6P4EN67</accession>
<dbReference type="EnsemblMetazoa" id="XM_017119256.2">
    <property type="protein sequence ID" value="XP_016974745.1"/>
    <property type="gene ID" value="LOC108041352"/>
</dbReference>
<keyword evidence="3" id="KW-0732">Signal</keyword>
<reference evidence="6" key="1">
    <citation type="journal article" date="2021" name="Elife">
        <title>Highly contiguous assemblies of 101 drosophilid genomes.</title>
        <authorList>
            <person name="Kim B.Y."/>
            <person name="Wang J.R."/>
            <person name="Miller D.E."/>
            <person name="Barmina O."/>
            <person name="Delaney E."/>
            <person name="Thompson A."/>
            <person name="Comeault A.A."/>
            <person name="Peede D."/>
            <person name="D'Agostino E.R."/>
            <person name="Pelaez J."/>
            <person name="Aguilar J.M."/>
            <person name="Haji D."/>
            <person name="Matsunaga T."/>
            <person name="Armstrong E.E."/>
            <person name="Zych M."/>
            <person name="Ogawa Y."/>
            <person name="Stamenkovic-Radak M."/>
            <person name="Jelic M."/>
            <person name="Veselinovic M.S."/>
            <person name="Tanaskovic M."/>
            <person name="Eric P."/>
            <person name="Gao J.J."/>
            <person name="Katoh T.K."/>
            <person name="Toda M.J."/>
            <person name="Watabe H."/>
            <person name="Watada M."/>
            <person name="Davis J.S."/>
            <person name="Moyle L.C."/>
            <person name="Manoli G."/>
            <person name="Bertolini E."/>
            <person name="Kostal V."/>
            <person name="Hawley R.S."/>
            <person name="Takahashi A."/>
            <person name="Jones C.D."/>
            <person name="Price D.K."/>
            <person name="Whiteman N."/>
            <person name="Kopp A."/>
            <person name="Matute D.R."/>
            <person name="Petrov D.A."/>
        </authorList>
    </citation>
    <scope>NUCLEOTIDE SEQUENCE [LARGE SCALE GENOMIC DNA]</scope>
</reference>
<dbReference type="RefSeq" id="XP_016974746.1">
    <property type="nucleotide sequence ID" value="XM_017119257.1"/>
</dbReference>
<dbReference type="InterPro" id="IPR035940">
    <property type="entry name" value="CAP_sf"/>
</dbReference>
<protein>
    <submittedName>
        <fullName evidence="7 8">Venom allergen 5.02-like isoform X1</fullName>
    </submittedName>
</protein>
<reference evidence="5" key="3">
    <citation type="submission" date="2025-05" db="UniProtKB">
        <authorList>
            <consortium name="EnsemblMetazoa"/>
        </authorList>
    </citation>
    <scope>IDENTIFICATION</scope>
</reference>
<dbReference type="InterPro" id="IPR014044">
    <property type="entry name" value="CAP_dom"/>
</dbReference>
<dbReference type="RefSeq" id="XP_016974745.1">
    <property type="nucleotide sequence ID" value="XM_017119256.1"/>
</dbReference>
<dbReference type="AlphaFoldDB" id="A0A6P4EN67"/>
<evidence type="ECO:0000313" key="5">
    <source>
        <dbReference type="EnsemblMetazoa" id="XP_016974745.1"/>
    </source>
</evidence>
<evidence type="ECO:0000256" key="2">
    <source>
        <dbReference type="ARBA" id="ARBA00022525"/>
    </source>
</evidence>
<dbReference type="SUPFAM" id="SSF55797">
    <property type="entry name" value="PR-1-like"/>
    <property type="match status" value="1"/>
</dbReference>
<name>A0A6P4EN67_DRORH</name>
<proteinExistence type="predicted"/>
<evidence type="ECO:0000256" key="1">
    <source>
        <dbReference type="ARBA" id="ARBA00004613"/>
    </source>
</evidence>
<dbReference type="CDD" id="cd05380">
    <property type="entry name" value="CAP_euk"/>
    <property type="match status" value="1"/>
</dbReference>
<evidence type="ECO:0000313" key="6">
    <source>
        <dbReference type="Proteomes" id="UP001652680"/>
    </source>
</evidence>
<dbReference type="PANTHER" id="PTHR10334">
    <property type="entry name" value="CYSTEINE-RICH SECRETORY PROTEIN-RELATED"/>
    <property type="match status" value="1"/>
</dbReference>
<keyword evidence="6" id="KW-1185">Reference proteome</keyword>
<evidence type="ECO:0000256" key="3">
    <source>
        <dbReference type="SAM" id="SignalP"/>
    </source>
</evidence>
<feature type="domain" description="SCP" evidence="4">
    <location>
        <begin position="62"/>
        <end position="228"/>
    </location>
</feature>
<dbReference type="GeneID" id="108041352"/>
<dbReference type="Pfam" id="PF00188">
    <property type="entry name" value="CAP"/>
    <property type="match status" value="1"/>
</dbReference>
<dbReference type="EnsemblMetazoa" id="XM_017119257.2">
    <property type="protein sequence ID" value="XP_016974746.1"/>
    <property type="gene ID" value="LOC108041352"/>
</dbReference>
<sequence length="275" mass="31561">MIWCQVITAIILMAMVRGYNYCNNRTHKCVLDDKEHFMCRLHSFHPLGGSTKYHAIVPDLPEMQNEILSILNKFRNAFASGDFTTKDNKTFASAKRMRKIMWDKELAYMARTHASTVSFQHSECRSTLRFPYVGECLAMMTPKKKPRIRDSFKKMFKMMFEEYLEVEDPDGLLKGFDPIRDYKWAHFTNIISDRVSRVGCGLAVGSNCHQGSSVNYCHFLTCHFDFVNLNGSYVYKAGEPASACDDWNTTGSTQYANLCRNKGFIFPPNQGDIPT</sequence>
<comment type="subcellular location">
    <subcellularLocation>
        <location evidence="1">Secreted</location>
    </subcellularLocation>
</comment>
<dbReference type="Gene3D" id="3.40.33.10">
    <property type="entry name" value="CAP"/>
    <property type="match status" value="1"/>
</dbReference>
<dbReference type="GO" id="GO:0005576">
    <property type="term" value="C:extracellular region"/>
    <property type="evidence" value="ECO:0007669"/>
    <property type="project" value="UniProtKB-SubCell"/>
</dbReference>
<gene>
    <name evidence="7 8" type="primary">LOC108041352</name>
    <name evidence="5" type="synonym">108041352</name>
</gene>
<keyword evidence="2" id="KW-0964">Secreted</keyword>
<dbReference type="OrthoDB" id="414826at2759"/>
<dbReference type="InterPro" id="IPR001283">
    <property type="entry name" value="CRISP-related"/>
</dbReference>
<dbReference type="Proteomes" id="UP001652680">
    <property type="component" value="Unassembled WGS sequence"/>
</dbReference>